<sequence length="627" mass="64796">MSHQQTLMPDLAAPGRRRFALAALVAWAAASTAQAAIPQAERDALIALYNSTDGAHWKNRSNWRNGGDTDFNAPGSECSWHGVTCDSAKAHVTKVNLADNQLNGTIPNLSGLHQLQHFDVSVNQLSGTIPNLSGLHQLQHFDVSINQLSGTIPNLSGLHQLQRFDARVNQLSGTIPNLSGLNQLQRFKVGVNQLSGTIPDLSGLHQLQHFDVSVNQLSGTIPNLSGLNQLKAFQVGDNLLTGKPPAAPTGLLPSESWLCPNKLEAPSPTDDAWNAATTGNWSDGCSTTAHTVTAQAGPNGSVDPATQQRVRGARAWLAVTPAAGYEFDQATPAPSCGPVTITMRDNTNLVVEPIEADCEIQVSFRRILPGHHSITATANPAAGGSITCTPNPVPHGGNSTCTASANTGYVFNVFNGDCNGKTCTLTNVTAPLSVVAHFTQAVPILPLRAITATANPAMGGSVTCTPNPVPHGGNSTCTATANSGYVFDGFSGDCNGSTCTLTNVTALKTVTANFRATTPATHAITATANPSVGGTVTCTPNPVPNGGNATCTATPAAGYAFDGFGGDCSGNACSLTNVTAPKAVTARFRLIAAAPGSATAVPTLGHWALLLLGLLTAALGLQRLRRS</sequence>
<dbReference type="Pfam" id="PF18203">
    <property type="entry name" value="IPTL-CTERM"/>
    <property type="match status" value="1"/>
</dbReference>
<feature type="domain" description="Bacterial repeat" evidence="5">
    <location>
        <begin position="290"/>
        <end position="332"/>
    </location>
</feature>
<dbReference type="SUPFAM" id="SSF52058">
    <property type="entry name" value="L domain-like"/>
    <property type="match status" value="1"/>
</dbReference>
<dbReference type="AlphaFoldDB" id="A0A2A2T2D1"/>
<evidence type="ECO:0000256" key="1">
    <source>
        <dbReference type="SAM" id="Phobius"/>
    </source>
</evidence>
<dbReference type="InterPro" id="IPR026442">
    <property type="entry name" value="IPTL_CTERM"/>
</dbReference>
<evidence type="ECO:0000313" key="7">
    <source>
        <dbReference type="Proteomes" id="UP000217780"/>
    </source>
</evidence>
<feature type="domain" description="Bacterial repeat" evidence="5">
    <location>
        <begin position="451"/>
        <end position="516"/>
    </location>
</feature>
<dbReference type="InterPro" id="IPR032675">
    <property type="entry name" value="LRR_dom_sf"/>
</dbReference>
<reference evidence="6 7" key="1">
    <citation type="submission" date="2017-08" db="EMBL/GenBank/DDBJ databases">
        <title>WGS of Clinical strains of the CDC Group NO-1 linked to zoonotic infections in humans.</title>
        <authorList>
            <person name="Bernier A.-M."/>
            <person name="Bernard K."/>
        </authorList>
    </citation>
    <scope>NUCLEOTIDE SEQUENCE [LARGE SCALE GENOMIC DNA]</scope>
    <source>
        <strain evidence="6 7">NML91-0035</strain>
    </source>
</reference>
<evidence type="ECO:0000259" key="3">
    <source>
        <dbReference type="Pfam" id="PF08263"/>
    </source>
</evidence>
<evidence type="ECO:0000259" key="4">
    <source>
        <dbReference type="Pfam" id="PF18203"/>
    </source>
</evidence>
<dbReference type="EMBL" id="NTBI01000015">
    <property type="protein sequence ID" value="PAX15635.1"/>
    <property type="molecule type" value="Genomic_DNA"/>
</dbReference>
<organism evidence="6 7">
    <name type="scientific">Vandammella animalimorsus</name>
    <dbReference type="NCBI Taxonomy" id="2029117"/>
    <lineage>
        <taxon>Bacteria</taxon>
        <taxon>Pseudomonadati</taxon>
        <taxon>Pseudomonadota</taxon>
        <taxon>Betaproteobacteria</taxon>
        <taxon>Burkholderiales</taxon>
        <taxon>Comamonadaceae</taxon>
        <taxon>Vandammella</taxon>
    </lineage>
</organism>
<dbReference type="Pfam" id="PF08263">
    <property type="entry name" value="LRRNT_2"/>
    <property type="match status" value="1"/>
</dbReference>
<feature type="domain" description="IPTL-CTERM protein sorting" evidence="4">
    <location>
        <begin position="599"/>
        <end position="626"/>
    </location>
</feature>
<proteinExistence type="predicted"/>
<feature type="domain" description="Leucine-rich repeat-containing N-terminal plant-type" evidence="3">
    <location>
        <begin position="39"/>
        <end position="86"/>
    </location>
</feature>
<dbReference type="Gene3D" id="3.80.10.10">
    <property type="entry name" value="Ribonuclease Inhibitor"/>
    <property type="match status" value="2"/>
</dbReference>
<feature type="transmembrane region" description="Helical" evidence="1">
    <location>
        <begin position="604"/>
        <end position="621"/>
    </location>
</feature>
<protein>
    <recommendedName>
        <fullName evidence="8">IPTL-CTERM protein sorting domain-containing protein</fullName>
    </recommendedName>
</protein>
<feature type="signal peptide" evidence="2">
    <location>
        <begin position="1"/>
        <end position="35"/>
    </location>
</feature>
<evidence type="ECO:0008006" key="8">
    <source>
        <dbReference type="Google" id="ProtNLM"/>
    </source>
</evidence>
<dbReference type="Pfam" id="PF18998">
    <property type="entry name" value="Flg_new_2"/>
    <property type="match status" value="4"/>
</dbReference>
<keyword evidence="1" id="KW-1133">Transmembrane helix</keyword>
<evidence type="ECO:0000313" key="6">
    <source>
        <dbReference type="EMBL" id="PAX15635.1"/>
    </source>
</evidence>
<comment type="caution">
    <text evidence="6">The sequence shown here is derived from an EMBL/GenBank/DDBJ whole genome shotgun (WGS) entry which is preliminary data.</text>
</comment>
<accession>A0A2A2T2D1</accession>
<feature type="domain" description="Bacterial repeat" evidence="5">
    <location>
        <begin position="375"/>
        <end position="440"/>
    </location>
</feature>
<keyword evidence="1" id="KW-0472">Membrane</keyword>
<name>A0A2A2T2D1_9BURK</name>
<gene>
    <name evidence="6" type="ORF">CLI92_13345</name>
</gene>
<keyword evidence="1" id="KW-0812">Transmembrane</keyword>
<dbReference type="InterPro" id="IPR044060">
    <property type="entry name" value="Bacterial_rp_domain"/>
</dbReference>
<evidence type="ECO:0000256" key="2">
    <source>
        <dbReference type="SAM" id="SignalP"/>
    </source>
</evidence>
<dbReference type="NCBIfam" id="TIGR04174">
    <property type="entry name" value="IPTL_CTERM"/>
    <property type="match status" value="1"/>
</dbReference>
<dbReference type="PANTHER" id="PTHR48007:SF4">
    <property type="entry name" value="LEUCINE-RICH REPEAT RECEPTOR-LIKE PROTEIN KINASE PXC1"/>
    <property type="match status" value="1"/>
</dbReference>
<dbReference type="Proteomes" id="UP000217780">
    <property type="component" value="Unassembled WGS sequence"/>
</dbReference>
<feature type="chain" id="PRO_5013285500" description="IPTL-CTERM protein sorting domain-containing protein" evidence="2">
    <location>
        <begin position="36"/>
        <end position="627"/>
    </location>
</feature>
<dbReference type="InterPro" id="IPR013210">
    <property type="entry name" value="LRR_N_plant-typ"/>
</dbReference>
<dbReference type="PANTHER" id="PTHR48007">
    <property type="entry name" value="LEUCINE-RICH REPEAT RECEPTOR-LIKE PROTEIN KINASE PXC1"/>
    <property type="match status" value="1"/>
</dbReference>
<evidence type="ECO:0000259" key="5">
    <source>
        <dbReference type="Pfam" id="PF18998"/>
    </source>
</evidence>
<feature type="domain" description="Bacterial repeat" evidence="5">
    <location>
        <begin position="525"/>
        <end position="590"/>
    </location>
</feature>
<keyword evidence="2" id="KW-0732">Signal</keyword>
<dbReference type="InterPro" id="IPR046959">
    <property type="entry name" value="PRK1-6/SRF4-like"/>
</dbReference>